<dbReference type="PANTHER" id="PTHR10992">
    <property type="entry name" value="METHYLESTERASE FAMILY MEMBER"/>
    <property type="match status" value="1"/>
</dbReference>
<organism evidence="2 3">
    <name type="scientific">Dyadobacter frigoris</name>
    <dbReference type="NCBI Taxonomy" id="2576211"/>
    <lineage>
        <taxon>Bacteria</taxon>
        <taxon>Pseudomonadati</taxon>
        <taxon>Bacteroidota</taxon>
        <taxon>Cytophagia</taxon>
        <taxon>Cytophagales</taxon>
        <taxon>Spirosomataceae</taxon>
        <taxon>Dyadobacter</taxon>
    </lineage>
</organism>
<sequence length="258" mass="27626">MAITSCNSESSPAPEKKTETVILVHGAWQGAYAWTTVKSNLEKKGFTVVAVELPAHGDDTTPVAGLTLDSYSAKVISAIEAQSSKVILVGHSMGGMVISAVAEKIPAKIAKLVYLAAFLPQNQQSLFEISGNDKQTHLPNALEVSVDQSTIAVKADSLINIFCQDGSAEIKKLLLSKNRTEPLLPLTNKVTLTDANFGSVAKFYIRTINDHAIGINLQDQMIKTTTVKKIYSLTSGHTAHLSQPNEVSAIIEEIAAIK</sequence>
<dbReference type="OrthoDB" id="9112061at2"/>
<dbReference type="SUPFAM" id="SSF53474">
    <property type="entry name" value="alpha/beta-Hydrolases"/>
    <property type="match status" value="1"/>
</dbReference>
<accession>A0A4U6CUZ2</accession>
<dbReference type="Proteomes" id="UP000304900">
    <property type="component" value="Unassembled WGS sequence"/>
</dbReference>
<dbReference type="GO" id="GO:0080032">
    <property type="term" value="F:methyl jasmonate esterase activity"/>
    <property type="evidence" value="ECO:0007669"/>
    <property type="project" value="TreeGrafter"/>
</dbReference>
<evidence type="ECO:0000259" key="1">
    <source>
        <dbReference type="Pfam" id="PF12697"/>
    </source>
</evidence>
<feature type="domain" description="AB hydrolase-1" evidence="1">
    <location>
        <begin position="21"/>
        <end position="129"/>
    </location>
</feature>
<evidence type="ECO:0000313" key="2">
    <source>
        <dbReference type="EMBL" id="TKT87401.1"/>
    </source>
</evidence>
<proteinExistence type="predicted"/>
<dbReference type="EMBL" id="SZVO01000020">
    <property type="protein sequence ID" value="TKT87401.1"/>
    <property type="molecule type" value="Genomic_DNA"/>
</dbReference>
<gene>
    <name evidence="2" type="ORF">FDK13_30085</name>
</gene>
<dbReference type="Pfam" id="PF12697">
    <property type="entry name" value="Abhydrolase_6"/>
    <property type="match status" value="1"/>
</dbReference>
<dbReference type="Gene3D" id="3.40.50.1820">
    <property type="entry name" value="alpha/beta hydrolase"/>
    <property type="match status" value="1"/>
</dbReference>
<keyword evidence="2" id="KW-0378">Hydrolase</keyword>
<comment type="caution">
    <text evidence="2">The sequence shown here is derived from an EMBL/GenBank/DDBJ whole genome shotgun (WGS) entry which is preliminary data.</text>
</comment>
<dbReference type="PANTHER" id="PTHR10992:SF1086">
    <property type="entry name" value="AB HYDROLASE-1 DOMAIN-CONTAINING PROTEIN"/>
    <property type="match status" value="1"/>
</dbReference>
<dbReference type="AlphaFoldDB" id="A0A4U6CUZ2"/>
<dbReference type="InterPro" id="IPR045889">
    <property type="entry name" value="MES/HNL"/>
</dbReference>
<evidence type="ECO:0000313" key="3">
    <source>
        <dbReference type="Proteomes" id="UP000304900"/>
    </source>
</evidence>
<protein>
    <submittedName>
        <fullName evidence="2">Alpha/beta fold hydrolase</fullName>
    </submittedName>
</protein>
<name>A0A4U6CUZ2_9BACT</name>
<dbReference type="InterPro" id="IPR000073">
    <property type="entry name" value="AB_hydrolase_1"/>
</dbReference>
<reference evidence="2 3" key="1">
    <citation type="submission" date="2019-05" db="EMBL/GenBank/DDBJ databases">
        <title>Dyadobacter AR-3-8 sp. nov., isolated from arctic soil.</title>
        <authorList>
            <person name="Chaudhary D.K."/>
        </authorList>
    </citation>
    <scope>NUCLEOTIDE SEQUENCE [LARGE SCALE GENOMIC DNA]</scope>
    <source>
        <strain evidence="2 3">AR-3-8</strain>
    </source>
</reference>
<keyword evidence="3" id="KW-1185">Reference proteome</keyword>
<dbReference type="InterPro" id="IPR029058">
    <property type="entry name" value="AB_hydrolase_fold"/>
</dbReference>
<dbReference type="GO" id="GO:0080030">
    <property type="term" value="F:methyl indole-3-acetate esterase activity"/>
    <property type="evidence" value="ECO:0007669"/>
    <property type="project" value="TreeGrafter"/>
</dbReference>